<dbReference type="InterPro" id="IPR006664">
    <property type="entry name" value="OMP_bac"/>
</dbReference>
<dbReference type="Proteomes" id="UP001595457">
    <property type="component" value="Unassembled WGS sequence"/>
</dbReference>
<keyword evidence="3" id="KW-0998">Cell outer membrane</keyword>
<dbReference type="Pfam" id="PF00691">
    <property type="entry name" value="OmpA"/>
    <property type="match status" value="1"/>
</dbReference>
<evidence type="ECO:0000256" key="3">
    <source>
        <dbReference type="ARBA" id="ARBA00023237"/>
    </source>
</evidence>
<dbReference type="PROSITE" id="PS51123">
    <property type="entry name" value="OMPA_2"/>
    <property type="match status" value="1"/>
</dbReference>
<feature type="chain" id="PRO_5045376619" evidence="6">
    <location>
        <begin position="24"/>
        <end position="241"/>
    </location>
</feature>
<name>A0ABV7AP47_9GAMM</name>
<dbReference type="PANTHER" id="PTHR30329:SF21">
    <property type="entry name" value="LIPOPROTEIN YIAD-RELATED"/>
    <property type="match status" value="1"/>
</dbReference>
<dbReference type="EMBL" id="JBHRSJ010000001">
    <property type="protein sequence ID" value="MFC2970600.1"/>
    <property type="molecule type" value="Genomic_DNA"/>
</dbReference>
<protein>
    <submittedName>
        <fullName evidence="8">OmpA family protein</fullName>
    </submittedName>
</protein>
<evidence type="ECO:0000259" key="7">
    <source>
        <dbReference type="PROSITE" id="PS51123"/>
    </source>
</evidence>
<evidence type="ECO:0000256" key="5">
    <source>
        <dbReference type="SAM" id="MobiDB-lite"/>
    </source>
</evidence>
<dbReference type="RefSeq" id="WP_377812172.1">
    <property type="nucleotide sequence ID" value="NZ_JBHRSJ010000001.1"/>
</dbReference>
<evidence type="ECO:0000256" key="4">
    <source>
        <dbReference type="PROSITE-ProRule" id="PRU00473"/>
    </source>
</evidence>
<proteinExistence type="predicted"/>
<evidence type="ECO:0000256" key="2">
    <source>
        <dbReference type="ARBA" id="ARBA00023136"/>
    </source>
</evidence>
<comment type="subcellular location">
    <subcellularLocation>
        <location evidence="1">Cell outer membrane</location>
    </subcellularLocation>
</comment>
<comment type="caution">
    <text evidence="8">The sequence shown here is derived from an EMBL/GenBank/DDBJ whole genome shotgun (WGS) entry which is preliminary data.</text>
</comment>
<sequence length="241" mass="25181">MFIPSRLLIAAAAMSLLAGCATNNPYQDQSGQTGMSRTAKYGGLGALAGAAVGAMIPGDHHGRNALIGAAVAGTAAAGYGYYADKQEAQLRQQMAGTGVEVQRQGDNITLVMPGNITFATDSADISSDFYAPLNNLATSFKQYDQNSIEIVGYTDSTGSRDHNILLSQRRAQSVANYLLSQGVNGARVTTRGAGPDQPVASNATEAGRAQNRRVEVNLRPLPGAQVSQPTTQPTTQPLTPR</sequence>
<reference evidence="9" key="1">
    <citation type="journal article" date="2019" name="Int. J. Syst. Evol. Microbiol.">
        <title>The Global Catalogue of Microorganisms (GCM) 10K type strain sequencing project: providing services to taxonomists for standard genome sequencing and annotation.</title>
        <authorList>
            <consortium name="The Broad Institute Genomics Platform"/>
            <consortium name="The Broad Institute Genome Sequencing Center for Infectious Disease"/>
            <person name="Wu L."/>
            <person name="Ma J."/>
        </authorList>
    </citation>
    <scope>NUCLEOTIDE SEQUENCE [LARGE SCALE GENOMIC DNA]</scope>
    <source>
        <strain evidence="9">KCTC 62195</strain>
    </source>
</reference>
<dbReference type="InterPro" id="IPR036737">
    <property type="entry name" value="OmpA-like_sf"/>
</dbReference>
<dbReference type="PANTHER" id="PTHR30329">
    <property type="entry name" value="STATOR ELEMENT OF FLAGELLAR MOTOR COMPLEX"/>
    <property type="match status" value="1"/>
</dbReference>
<keyword evidence="2 4" id="KW-0472">Membrane</keyword>
<keyword evidence="6" id="KW-0732">Signal</keyword>
<organism evidence="8 9">
    <name type="scientific">Azotobacter bryophylli</name>
    <dbReference type="NCBI Taxonomy" id="1986537"/>
    <lineage>
        <taxon>Bacteria</taxon>
        <taxon>Pseudomonadati</taxon>
        <taxon>Pseudomonadota</taxon>
        <taxon>Gammaproteobacteria</taxon>
        <taxon>Pseudomonadales</taxon>
        <taxon>Pseudomonadaceae</taxon>
        <taxon>Azotobacter</taxon>
    </lineage>
</organism>
<feature type="domain" description="OmpA-like" evidence="7">
    <location>
        <begin position="105"/>
        <end position="222"/>
    </location>
</feature>
<evidence type="ECO:0000313" key="8">
    <source>
        <dbReference type="EMBL" id="MFC2970600.1"/>
    </source>
</evidence>
<feature type="signal peptide" evidence="6">
    <location>
        <begin position="1"/>
        <end position="23"/>
    </location>
</feature>
<dbReference type="Gene3D" id="3.30.1330.60">
    <property type="entry name" value="OmpA-like domain"/>
    <property type="match status" value="1"/>
</dbReference>
<feature type="region of interest" description="Disordered" evidence="5">
    <location>
        <begin position="188"/>
        <end position="241"/>
    </location>
</feature>
<feature type="compositionally biased region" description="Low complexity" evidence="5">
    <location>
        <begin position="228"/>
        <end position="241"/>
    </location>
</feature>
<dbReference type="InterPro" id="IPR006665">
    <property type="entry name" value="OmpA-like"/>
</dbReference>
<dbReference type="InterPro" id="IPR050330">
    <property type="entry name" value="Bact_OuterMem_StrucFunc"/>
</dbReference>
<keyword evidence="9" id="KW-1185">Reference proteome</keyword>
<evidence type="ECO:0000256" key="6">
    <source>
        <dbReference type="SAM" id="SignalP"/>
    </source>
</evidence>
<dbReference type="CDD" id="cd07185">
    <property type="entry name" value="OmpA_C-like"/>
    <property type="match status" value="1"/>
</dbReference>
<accession>A0ABV7AP47</accession>
<evidence type="ECO:0000256" key="1">
    <source>
        <dbReference type="ARBA" id="ARBA00004442"/>
    </source>
</evidence>
<dbReference type="PRINTS" id="PR01021">
    <property type="entry name" value="OMPADOMAIN"/>
</dbReference>
<dbReference type="PROSITE" id="PS51257">
    <property type="entry name" value="PROKAR_LIPOPROTEIN"/>
    <property type="match status" value="1"/>
</dbReference>
<evidence type="ECO:0000313" key="9">
    <source>
        <dbReference type="Proteomes" id="UP001595457"/>
    </source>
</evidence>
<dbReference type="SUPFAM" id="SSF103088">
    <property type="entry name" value="OmpA-like"/>
    <property type="match status" value="1"/>
</dbReference>
<gene>
    <name evidence="8" type="ORF">ACFOJE_00020</name>
</gene>